<dbReference type="InParanoid" id="A0A4R6QHI3"/>
<accession>A0A4R6QHI3</accession>
<evidence type="ECO:0000313" key="2">
    <source>
        <dbReference type="Proteomes" id="UP000295361"/>
    </source>
</evidence>
<protein>
    <submittedName>
        <fullName evidence="1">Uncharacterized protein</fullName>
    </submittedName>
</protein>
<organism evidence="1 2">
    <name type="scientific">Roseateles toxinivorans</name>
    <dbReference type="NCBI Taxonomy" id="270368"/>
    <lineage>
        <taxon>Bacteria</taxon>
        <taxon>Pseudomonadati</taxon>
        <taxon>Pseudomonadota</taxon>
        <taxon>Betaproteobacteria</taxon>
        <taxon>Burkholderiales</taxon>
        <taxon>Sphaerotilaceae</taxon>
        <taxon>Roseateles</taxon>
    </lineage>
</organism>
<name>A0A4R6QHI3_9BURK</name>
<reference evidence="1 2" key="1">
    <citation type="submission" date="2019-03" db="EMBL/GenBank/DDBJ databases">
        <title>Genomic Encyclopedia of Type Strains, Phase IV (KMG-IV): sequencing the most valuable type-strain genomes for metagenomic binning, comparative biology and taxonomic classification.</title>
        <authorList>
            <person name="Goeker M."/>
        </authorList>
    </citation>
    <scope>NUCLEOTIDE SEQUENCE [LARGE SCALE GENOMIC DNA]</scope>
    <source>
        <strain evidence="1 2">DSM 16998</strain>
    </source>
</reference>
<comment type="caution">
    <text evidence="1">The sequence shown here is derived from an EMBL/GenBank/DDBJ whole genome shotgun (WGS) entry which is preliminary data.</text>
</comment>
<keyword evidence="2" id="KW-1185">Reference proteome</keyword>
<dbReference type="EMBL" id="SNXS01000012">
    <property type="protein sequence ID" value="TDP61547.1"/>
    <property type="molecule type" value="Genomic_DNA"/>
</dbReference>
<dbReference type="Proteomes" id="UP000295361">
    <property type="component" value="Unassembled WGS sequence"/>
</dbReference>
<gene>
    <name evidence="1" type="ORF">DES47_11297</name>
</gene>
<proteinExistence type="predicted"/>
<dbReference type="AlphaFoldDB" id="A0A4R6QHI3"/>
<sequence>MSILMTVGGRVTGDFMREGDDLPVQERDSLQGLDGLKNLKGMFGRTSKHISIEDMNAAIARRGAGKK</sequence>
<evidence type="ECO:0000313" key="1">
    <source>
        <dbReference type="EMBL" id="TDP61547.1"/>
    </source>
</evidence>